<comment type="caution">
    <text evidence="5">The sequence shown here is derived from an EMBL/GenBank/DDBJ whole genome shotgun (WGS) entry which is preliminary data.</text>
</comment>
<dbReference type="AlphaFoldDB" id="A0AAD3XDP3"/>
<protein>
    <recommendedName>
        <fullName evidence="7">WAT1-related protein</fullName>
    </recommendedName>
</protein>
<name>A0AAD3XDP3_NEPGR</name>
<dbReference type="GO" id="GO:0022857">
    <property type="term" value="F:transmembrane transporter activity"/>
    <property type="evidence" value="ECO:0007669"/>
    <property type="project" value="InterPro"/>
</dbReference>
<keyword evidence="2 4" id="KW-1133">Transmembrane helix</keyword>
<evidence type="ECO:0000256" key="1">
    <source>
        <dbReference type="ARBA" id="ARBA00022692"/>
    </source>
</evidence>
<feature type="transmembrane region" description="Helical" evidence="4">
    <location>
        <begin position="101"/>
        <end position="125"/>
    </location>
</feature>
<feature type="transmembrane region" description="Helical" evidence="4">
    <location>
        <begin position="213"/>
        <end position="234"/>
    </location>
</feature>
<evidence type="ECO:0000256" key="4">
    <source>
        <dbReference type="SAM" id="Phobius"/>
    </source>
</evidence>
<reference evidence="5" key="1">
    <citation type="submission" date="2023-05" db="EMBL/GenBank/DDBJ databases">
        <title>Nepenthes gracilis genome sequencing.</title>
        <authorList>
            <person name="Fukushima K."/>
        </authorList>
    </citation>
    <scope>NUCLEOTIDE SEQUENCE</scope>
    <source>
        <strain evidence="5">SING2019-196</strain>
    </source>
</reference>
<dbReference type="PANTHER" id="PTHR31218">
    <property type="entry name" value="WAT1-RELATED PROTEIN"/>
    <property type="match status" value="1"/>
</dbReference>
<keyword evidence="1 4" id="KW-0812">Transmembrane</keyword>
<evidence type="ECO:0000256" key="3">
    <source>
        <dbReference type="ARBA" id="ARBA00023136"/>
    </source>
</evidence>
<keyword evidence="3 4" id="KW-0472">Membrane</keyword>
<feature type="transmembrane region" description="Helical" evidence="4">
    <location>
        <begin position="76"/>
        <end position="95"/>
    </location>
</feature>
<dbReference type="EMBL" id="BSYO01000003">
    <property type="protein sequence ID" value="GMH01632.1"/>
    <property type="molecule type" value="Genomic_DNA"/>
</dbReference>
<feature type="transmembrane region" description="Helical" evidence="4">
    <location>
        <begin position="12"/>
        <end position="35"/>
    </location>
</feature>
<feature type="transmembrane region" description="Helical" evidence="4">
    <location>
        <begin position="278"/>
        <end position="298"/>
    </location>
</feature>
<gene>
    <name evidence="5" type="ORF">Nepgr_003471</name>
</gene>
<evidence type="ECO:0000313" key="5">
    <source>
        <dbReference type="EMBL" id="GMH01632.1"/>
    </source>
</evidence>
<evidence type="ECO:0000313" key="6">
    <source>
        <dbReference type="Proteomes" id="UP001279734"/>
    </source>
</evidence>
<feature type="transmembrane region" description="Helical" evidence="4">
    <location>
        <begin position="246"/>
        <end position="266"/>
    </location>
</feature>
<feature type="transmembrane region" description="Helical" evidence="4">
    <location>
        <begin position="41"/>
        <end position="64"/>
    </location>
</feature>
<evidence type="ECO:0008006" key="7">
    <source>
        <dbReference type="Google" id="ProtNLM"/>
    </source>
</evidence>
<sequence length="356" mass="39480">MEVKGKMWEAAVPFVLMVLMEGCTIALTITVNSAMEDGMNQFVFVAYSNALSSSILLPYSLFFHRHRIKEIFDFKLLTRFFFLGLTGISIGQNLAFTGMRYSSPIVVCGMGLLLPSFQFILALILSRSIQIRIAGTLMSSMGAVVVAIYKGPSIIQTSIFHPLILHGQTPLLIFISTSQHWLLGSLLLACSTLSLAVWGILQVAAIKRFPDVMLIVTCYTIFGTLQTAVIDLIAERDLSAWKLKMNLELVVIIVAAIFGTVVRSWVQAWCMSLKGPMYVSMFRPIGIFWACAITLNLFGSSLHYGSVMGALIAGIGYYTVLWGITREEEERRLDKCGRSNCSSDINAQLLQEEDRV</sequence>
<dbReference type="InterPro" id="IPR030184">
    <property type="entry name" value="WAT1-related"/>
</dbReference>
<dbReference type="Proteomes" id="UP001279734">
    <property type="component" value="Unassembled WGS sequence"/>
</dbReference>
<evidence type="ECO:0000256" key="2">
    <source>
        <dbReference type="ARBA" id="ARBA00022989"/>
    </source>
</evidence>
<organism evidence="5 6">
    <name type="scientific">Nepenthes gracilis</name>
    <name type="common">Slender pitcher plant</name>
    <dbReference type="NCBI Taxonomy" id="150966"/>
    <lineage>
        <taxon>Eukaryota</taxon>
        <taxon>Viridiplantae</taxon>
        <taxon>Streptophyta</taxon>
        <taxon>Embryophyta</taxon>
        <taxon>Tracheophyta</taxon>
        <taxon>Spermatophyta</taxon>
        <taxon>Magnoliopsida</taxon>
        <taxon>eudicotyledons</taxon>
        <taxon>Gunneridae</taxon>
        <taxon>Pentapetalae</taxon>
        <taxon>Caryophyllales</taxon>
        <taxon>Nepenthaceae</taxon>
        <taxon>Nepenthes</taxon>
    </lineage>
</organism>
<feature type="transmembrane region" description="Helical" evidence="4">
    <location>
        <begin position="137"/>
        <end position="160"/>
    </location>
</feature>
<proteinExistence type="predicted"/>
<feature type="transmembrane region" description="Helical" evidence="4">
    <location>
        <begin position="180"/>
        <end position="201"/>
    </location>
</feature>
<keyword evidence="6" id="KW-1185">Reference proteome</keyword>
<accession>A0AAD3XDP3</accession>
<dbReference type="GO" id="GO:0016020">
    <property type="term" value="C:membrane"/>
    <property type="evidence" value="ECO:0007669"/>
    <property type="project" value="InterPro"/>
</dbReference>
<feature type="transmembrane region" description="Helical" evidence="4">
    <location>
        <begin position="304"/>
        <end position="325"/>
    </location>
</feature>